<dbReference type="InterPro" id="IPR036873">
    <property type="entry name" value="Rhodanese-like_dom_sf"/>
</dbReference>
<proteinExistence type="predicted"/>
<evidence type="ECO:0000259" key="1">
    <source>
        <dbReference type="PROSITE" id="PS50206"/>
    </source>
</evidence>
<dbReference type="EMBL" id="AP026560">
    <property type="protein sequence ID" value="BDP41689.1"/>
    <property type="molecule type" value="Genomic_DNA"/>
</dbReference>
<dbReference type="Gene3D" id="3.40.250.10">
    <property type="entry name" value="Rhodanese-like domain"/>
    <property type="match status" value="1"/>
</dbReference>
<keyword evidence="3" id="KW-1185">Reference proteome</keyword>
<dbReference type="Proteomes" id="UP001064971">
    <property type="component" value="Chromosome"/>
</dbReference>
<dbReference type="PROSITE" id="PS50206">
    <property type="entry name" value="RHODANESE_3"/>
    <property type="match status" value="1"/>
</dbReference>
<organism evidence="2 3">
    <name type="scientific">Deinococcus aetherius</name>
    <dbReference type="NCBI Taxonomy" id="200252"/>
    <lineage>
        <taxon>Bacteria</taxon>
        <taxon>Thermotogati</taxon>
        <taxon>Deinococcota</taxon>
        <taxon>Deinococci</taxon>
        <taxon>Deinococcales</taxon>
        <taxon>Deinococcaceae</taxon>
        <taxon>Deinococcus</taxon>
    </lineage>
</organism>
<feature type="domain" description="Rhodanese" evidence="1">
    <location>
        <begin position="14"/>
        <end position="103"/>
    </location>
</feature>
<gene>
    <name evidence="2" type="ORF">DAETH_16580</name>
</gene>
<name>A0ABM8AD76_9DEIO</name>
<dbReference type="InterPro" id="IPR001763">
    <property type="entry name" value="Rhodanese-like_dom"/>
</dbReference>
<evidence type="ECO:0000313" key="2">
    <source>
        <dbReference type="EMBL" id="BDP41689.1"/>
    </source>
</evidence>
<evidence type="ECO:0000313" key="3">
    <source>
        <dbReference type="Proteomes" id="UP001064971"/>
    </source>
</evidence>
<accession>A0ABM8AD76</accession>
<protein>
    <recommendedName>
        <fullName evidence="1">Rhodanese domain-containing protein</fullName>
    </recommendedName>
</protein>
<sequence length="106" mass="11356">MVRAEAGYTPPMPLPGGVTVIDLRPEDLRRREPLERLTRLPVRAVSLDAIEDGTHGLSRDLGPLVVICERGARSGLAARYLQADGLEVSAYPGGVPALAREGEEKA</sequence>
<dbReference type="CDD" id="cd00158">
    <property type="entry name" value="RHOD"/>
    <property type="match status" value="1"/>
</dbReference>
<reference evidence="2" key="1">
    <citation type="submission" date="2022-07" db="EMBL/GenBank/DDBJ databases">
        <title>Complete Genome Sequence of the Radioresistant Bacterium Deinococcus aetherius ST0316, Isolated from the Air Dust collected in Lower Stratosphere above Japan.</title>
        <authorList>
            <person name="Satoh K."/>
            <person name="Hagiwara K."/>
            <person name="Katsumata K."/>
            <person name="Kubo A."/>
            <person name="Yokobori S."/>
            <person name="Yamagishi A."/>
            <person name="Oono Y."/>
            <person name="Narumi I."/>
        </authorList>
    </citation>
    <scope>NUCLEOTIDE SEQUENCE</scope>
    <source>
        <strain evidence="2">ST0316</strain>
    </source>
</reference>
<dbReference type="SUPFAM" id="SSF52821">
    <property type="entry name" value="Rhodanese/Cell cycle control phosphatase"/>
    <property type="match status" value="1"/>
</dbReference>